<keyword evidence="3" id="KW-1185">Reference proteome</keyword>
<name>K6ZCJ8_9ALTE</name>
<gene>
    <name evidence="2" type="ORF">GARC_4213</name>
</gene>
<keyword evidence="1" id="KW-0732">Signal</keyword>
<dbReference type="RefSeq" id="WP_007623799.1">
    <property type="nucleotide sequence ID" value="NZ_BAEO01000060.1"/>
</dbReference>
<dbReference type="OrthoDB" id="6219137at2"/>
<sequence>MKKAIIAGNFTLSLLAISQVNAAQYKVIELPVAELGSSTFPVAINNVGETVVNMELQYSPPIDTSLINFESAIVIAGLENIDGVRGGDLSDFDYSWIYSYVSTYSEDQQFQQIASLNSYLATETYSEILRGFDTIDPNTDGYRNSVTTQVRSINDFGYTVGKSQDGFYTLTYLNEDFYDLTYVLNDFYSRGFAQVDGDITELPPPDVTAGGLSDAYDINTSNQVVGYGTTEFVSDTYSTEVESCGDPSERGDVPEKSCLRSLSISLMSNVASVAQQRGLIWQLDERGNLIDTYTLGMLIEPDDASTAVFTSTAVAINDYGIAVGVSPSYYQDTTTLTTAAAIYIGDQVTTINEDEDVYTSTASDINNDGLVVGYITKDVNGTTRNKFFVHDIEADLTTYPDDFFDGSSSEATSINNEGFVVGYGESDYSLTTRRTEGFVYDYKNDIFQGLNTLIECNSEYDIVQANGINDDNEIVATALVSKPQKNIRGEIVLDELGGQTEVDTVVAVKLVPILGGSIDNCDVYEEEQVRQGASMPLVLNLGLFLLCLIRLRTTKKD</sequence>
<organism evidence="2 3">
    <name type="scientific">Paraglaciecola arctica BSs20135</name>
    <dbReference type="NCBI Taxonomy" id="493475"/>
    <lineage>
        <taxon>Bacteria</taxon>
        <taxon>Pseudomonadati</taxon>
        <taxon>Pseudomonadota</taxon>
        <taxon>Gammaproteobacteria</taxon>
        <taxon>Alteromonadales</taxon>
        <taxon>Alteromonadaceae</taxon>
        <taxon>Paraglaciecola</taxon>
    </lineage>
</organism>
<evidence type="ECO:0000313" key="3">
    <source>
        <dbReference type="Proteomes" id="UP000006327"/>
    </source>
</evidence>
<dbReference type="eggNOG" id="COG5563">
    <property type="taxonomic scope" value="Bacteria"/>
</dbReference>
<dbReference type="AlphaFoldDB" id="K6ZCJ8"/>
<feature type="signal peptide" evidence="1">
    <location>
        <begin position="1"/>
        <end position="22"/>
    </location>
</feature>
<proteinExistence type="predicted"/>
<dbReference type="Pfam" id="PF11949">
    <property type="entry name" value="DUF3466"/>
    <property type="match status" value="1"/>
</dbReference>
<dbReference type="STRING" id="493475.GARC_4213"/>
<comment type="caution">
    <text evidence="2">The sequence shown here is derived from an EMBL/GenBank/DDBJ whole genome shotgun (WGS) entry which is preliminary data.</text>
</comment>
<reference evidence="2 3" key="1">
    <citation type="journal article" date="2017" name="Antonie Van Leeuwenhoek">
        <title>Rhizobium rhizosphaerae sp. nov., a novel species isolated from rice rhizosphere.</title>
        <authorList>
            <person name="Zhao J.J."/>
            <person name="Zhang J."/>
            <person name="Zhang R.J."/>
            <person name="Zhang C.W."/>
            <person name="Yin H.Q."/>
            <person name="Zhang X.X."/>
        </authorList>
    </citation>
    <scope>NUCLEOTIDE SEQUENCE [LARGE SCALE GENOMIC DNA]</scope>
    <source>
        <strain evidence="2 3">BSs20135</strain>
    </source>
</reference>
<evidence type="ECO:0000313" key="2">
    <source>
        <dbReference type="EMBL" id="GAC21155.1"/>
    </source>
</evidence>
<dbReference type="Proteomes" id="UP000006327">
    <property type="component" value="Unassembled WGS sequence"/>
</dbReference>
<evidence type="ECO:0008006" key="4">
    <source>
        <dbReference type="Google" id="ProtNLM"/>
    </source>
</evidence>
<evidence type="ECO:0000256" key="1">
    <source>
        <dbReference type="SAM" id="SignalP"/>
    </source>
</evidence>
<protein>
    <recommendedName>
        <fullName evidence="4">DUF3466 family protein</fullName>
    </recommendedName>
</protein>
<dbReference type="InterPro" id="IPR022562">
    <property type="entry name" value="DUF3466"/>
</dbReference>
<accession>K6ZCJ8</accession>
<feature type="chain" id="PRO_5003898153" description="DUF3466 family protein" evidence="1">
    <location>
        <begin position="23"/>
        <end position="557"/>
    </location>
</feature>
<dbReference type="EMBL" id="BAEO01000060">
    <property type="protein sequence ID" value="GAC21155.1"/>
    <property type="molecule type" value="Genomic_DNA"/>
</dbReference>